<name>A0A016US43_9BILA</name>
<reference evidence="2" key="1">
    <citation type="journal article" date="2015" name="Nat. Genet.">
        <title>The genome and transcriptome of the zoonotic hookworm Ancylostoma ceylanicum identify infection-specific gene families.</title>
        <authorList>
            <person name="Schwarz E.M."/>
            <person name="Hu Y."/>
            <person name="Antoshechkin I."/>
            <person name="Miller M.M."/>
            <person name="Sternberg P.W."/>
            <person name="Aroian R.V."/>
        </authorList>
    </citation>
    <scope>NUCLEOTIDE SEQUENCE</scope>
    <source>
        <strain evidence="2">HY135</strain>
    </source>
</reference>
<organism evidence="1 2">
    <name type="scientific">Ancylostoma ceylanicum</name>
    <dbReference type="NCBI Taxonomy" id="53326"/>
    <lineage>
        <taxon>Eukaryota</taxon>
        <taxon>Metazoa</taxon>
        <taxon>Ecdysozoa</taxon>
        <taxon>Nematoda</taxon>
        <taxon>Chromadorea</taxon>
        <taxon>Rhabditida</taxon>
        <taxon>Rhabditina</taxon>
        <taxon>Rhabditomorpha</taxon>
        <taxon>Strongyloidea</taxon>
        <taxon>Ancylostomatidae</taxon>
        <taxon>Ancylostomatinae</taxon>
        <taxon>Ancylostoma</taxon>
    </lineage>
</organism>
<comment type="caution">
    <text evidence="1">The sequence shown here is derived from an EMBL/GenBank/DDBJ whole genome shotgun (WGS) entry which is preliminary data.</text>
</comment>
<dbReference type="EMBL" id="JARK01001366">
    <property type="protein sequence ID" value="EYC17622.1"/>
    <property type="molecule type" value="Genomic_DNA"/>
</dbReference>
<gene>
    <name evidence="1" type="primary">Acey_s0030.g2177</name>
    <name evidence="1" type="ORF">Y032_0030g2177</name>
</gene>
<dbReference type="AlphaFoldDB" id="A0A016US43"/>
<evidence type="ECO:0000313" key="2">
    <source>
        <dbReference type="Proteomes" id="UP000024635"/>
    </source>
</evidence>
<protein>
    <submittedName>
        <fullName evidence="1">Uncharacterized protein</fullName>
    </submittedName>
</protein>
<accession>A0A016US43</accession>
<proteinExistence type="predicted"/>
<dbReference type="Proteomes" id="UP000024635">
    <property type="component" value="Unassembled WGS sequence"/>
</dbReference>
<keyword evidence="2" id="KW-1185">Reference proteome</keyword>
<evidence type="ECO:0000313" key="1">
    <source>
        <dbReference type="EMBL" id="EYC17622.1"/>
    </source>
</evidence>
<sequence length="92" mass="10541">MRIMSHYVLGSVSTIQYSSSKLTKLTRSNLVLCFDCLSLLVLSTIRMCSDFGRISAQGKQDFMQDEMDIEEFVQWLSMAVTRLRSLKLDLPI</sequence>